<dbReference type="OrthoDB" id="9811276at2"/>
<organism evidence="7 8">
    <name type="scientific">Pontibacter lucknowensis</name>
    <dbReference type="NCBI Taxonomy" id="1077936"/>
    <lineage>
        <taxon>Bacteria</taxon>
        <taxon>Pseudomonadati</taxon>
        <taxon>Bacteroidota</taxon>
        <taxon>Cytophagia</taxon>
        <taxon>Cytophagales</taxon>
        <taxon>Hymenobacteraceae</taxon>
        <taxon>Pontibacter</taxon>
    </lineage>
</organism>
<gene>
    <name evidence="7" type="ORF">SAMN05421545_3423</name>
</gene>
<evidence type="ECO:0000256" key="4">
    <source>
        <dbReference type="ARBA" id="ARBA00023136"/>
    </source>
</evidence>
<feature type="compositionally biased region" description="Basic and acidic residues" evidence="5">
    <location>
        <begin position="1656"/>
        <end position="1679"/>
    </location>
</feature>
<evidence type="ECO:0000313" key="7">
    <source>
        <dbReference type="EMBL" id="SIR40012.1"/>
    </source>
</evidence>
<keyword evidence="4" id="KW-0472">Membrane</keyword>
<keyword evidence="3" id="KW-1133">Transmembrane helix</keyword>
<dbReference type="GO" id="GO:0009306">
    <property type="term" value="P:protein secretion"/>
    <property type="evidence" value="ECO:0007669"/>
    <property type="project" value="InterPro"/>
</dbReference>
<dbReference type="Pfam" id="PF05359">
    <property type="entry name" value="DUF748"/>
    <property type="match status" value="1"/>
</dbReference>
<dbReference type="Proteomes" id="UP000185924">
    <property type="component" value="Unassembled WGS sequence"/>
</dbReference>
<dbReference type="InterPro" id="IPR007452">
    <property type="entry name" value="TamB_C"/>
</dbReference>
<evidence type="ECO:0000256" key="3">
    <source>
        <dbReference type="ARBA" id="ARBA00022989"/>
    </source>
</evidence>
<proteinExistence type="predicted"/>
<evidence type="ECO:0000313" key="8">
    <source>
        <dbReference type="Proteomes" id="UP000185924"/>
    </source>
</evidence>
<dbReference type="PANTHER" id="PTHR36985:SF1">
    <property type="entry name" value="TRANSLOCATION AND ASSEMBLY MODULE SUBUNIT TAMB"/>
    <property type="match status" value="1"/>
</dbReference>
<dbReference type="InterPro" id="IPR008023">
    <property type="entry name" value="DUF748"/>
</dbReference>
<evidence type="ECO:0000256" key="2">
    <source>
        <dbReference type="ARBA" id="ARBA00022692"/>
    </source>
</evidence>
<evidence type="ECO:0000256" key="1">
    <source>
        <dbReference type="ARBA" id="ARBA00004167"/>
    </source>
</evidence>
<dbReference type="Pfam" id="PF04357">
    <property type="entry name" value="TamB"/>
    <property type="match status" value="2"/>
</dbReference>
<keyword evidence="2" id="KW-0812">Transmembrane</keyword>
<feature type="domain" description="Translocation and assembly module TamB C-terminal" evidence="6">
    <location>
        <begin position="1185"/>
        <end position="1641"/>
    </location>
</feature>
<feature type="region of interest" description="Disordered" evidence="5">
    <location>
        <begin position="1656"/>
        <end position="1693"/>
    </location>
</feature>
<keyword evidence="8" id="KW-1185">Reference proteome</keyword>
<reference evidence="8" key="1">
    <citation type="submission" date="2017-01" db="EMBL/GenBank/DDBJ databases">
        <authorList>
            <person name="Varghese N."/>
            <person name="Submissions S."/>
        </authorList>
    </citation>
    <scope>NUCLEOTIDE SEQUENCE [LARGE SCALE GENOMIC DNA]</scope>
    <source>
        <strain evidence="8">DM9</strain>
    </source>
</reference>
<name>A0A1N7ALL0_9BACT</name>
<comment type="subcellular location">
    <subcellularLocation>
        <location evidence="1">Membrane</location>
        <topology evidence="1">Single-pass membrane protein</topology>
    </subcellularLocation>
</comment>
<accession>A0A1N7ALL0</accession>
<evidence type="ECO:0000256" key="5">
    <source>
        <dbReference type="SAM" id="MobiDB-lite"/>
    </source>
</evidence>
<evidence type="ECO:0000259" key="6">
    <source>
        <dbReference type="Pfam" id="PF04357"/>
    </source>
</evidence>
<dbReference type="STRING" id="1077936.SAMN05421545_3423"/>
<feature type="domain" description="Translocation and assembly module TamB C-terminal" evidence="6">
    <location>
        <begin position="1107"/>
        <end position="1170"/>
    </location>
</feature>
<sequence>MILWFLAIVVGLLLLIIIALQIPKVQNFAAQKGASYLAGMLDTRVEIGRFKTDWRNAVVLEDVYLEDQQQDTLWYSQRLGVDIKLWSLLSGELNISKIDLQQATLNLHIRPDSTSNFDFLAEAFATDTTAAQPADTTGGMQIDLGLINLENVYVNFNDEAGGNHIRARVGQLTTTMEELKLEEEIYRLDNIELRNTGINYVQTKLPPDEPSEPITFDFGLSGVEVENFALNYASIPADQRIELKLGKSELAVDDIDLPNARIDLRSFDLHDSKVLYVQEKLKPTDSLAVNPAETVRKLDESVEKTQGQPVNWVVNLGKLSVSGLEAGMDNADAPRQARGMDYNHLRFSNIEMDAEDIRYSLNQMGMQLNQLKLEEQSGFRLNNFQSDITLDSTHARLANLDLQTGHSRISKDLALRYTSWDDLTDNLDAVRLDLDIDNSRIGMQDALYFAPDLADNPSFRKIANSTIRLDGRAQGRLDNINIQQLQVAGLQGTAVNVSGNVRNAMDPDRLAMDIDINRMATTRTDILALAPPGTIPPEIRIPNNLSMTGRYSGTLTNFDLNAAINSSFGNLNAVVDMDQGPAGAEPFRATVRTSGFDLRQLFTEDYGVGRVAFEATARGTGLTPETMRADVQARIKEANYNNYAYNNVDVDARIDRNLYHVAARARDENLNFDLKGDFNLRNAERGEYVFDLDLKGVDLKALNFYEEDLGIRGQLRGRFAGNDASDISGTLEGDNVRVRLEGVSYPIDSLQLTLRQNMPGTAIALNSSIADADMRFTNDLAELPTALAKHFSAYFDLQPDPPFPANLNLGDFEAEVQLRRPDIIASFVPDLEQLQVNGPITASYNGETQEFAMDANVGQVVYTDYNIHDIALQVRGNREQMGYSLGVREIRSPSLLINNVSLDGAARDNDMTLRLAMADLDSVEQFVIGGVLNSLGPGYRFAINPEQLVINGDPWSVPQDNYLQFDTDLLYAQNLRLERNGNYLLLNSTGPVGPNAPLQVEFGNFEIGYIMESFQQQDSVMTGVLNGTATVTDLMAGNPGFTADMTLSNFAYTGIPVGDIALKANTAGENRYNLDLALSGNGNQVLVTGFYEMQPDASLLNLDANVANLNLASFGGFTQGMVADLAGSASGKMRITGTLEQPNIRGALDFNQAQFNLTMLNTPYTLKNERLEFTEQGISMRDFTLTDSLGNTLDINGRILTQNYTDYTFDLRAQTDRFLAMNSTANDNDLFYGNVQMALKANITGSMMEPNIEVFVTVLDNSTFTTVIPADDVAAAEREGVVEFVNLNDSLNAIIGKVIEESTTAGFVGANVDAQITVTDASTITIVIDPTTGDNLVVRGSASPLYIGITPSGQISMSGRYEITEGRYSMDFYDLVSRQLDITQGSYINWTGDPMMADMQITAIYRVQTAPMELLAAQTGSMEQADSRFRNQLPFEVYVNLTGEMLKPEIGFDIQLEEEERGAMDGSVESMLGTLRQDESEMNKQVFALLVLGRFLAPDPLASSGGGLAATARNSLSQVMSDQLNQLTNRYAGGLGLELGVSSYEDYSSGSAEGRTDLNVAMRQQFLDDRLTVRVGTDIGLEGQREPQQRNMSGFGGDVSVEYSITKDGRLRVRGFQRNQYEGFLEGDVRATGLALIFVRDYDNFSDLFRSLESRQARKEERRMEEAIKFNEREKRKEEQEAEEKVEEVIKEE</sequence>
<dbReference type="EMBL" id="FTNM01000006">
    <property type="protein sequence ID" value="SIR40012.1"/>
    <property type="molecule type" value="Genomic_DNA"/>
</dbReference>
<protein>
    <recommendedName>
        <fullName evidence="6">Translocation and assembly module TamB C-terminal domain-containing protein</fullName>
    </recommendedName>
</protein>
<dbReference type="PANTHER" id="PTHR36985">
    <property type="entry name" value="TRANSLOCATION AND ASSEMBLY MODULE SUBUNIT TAMB"/>
    <property type="match status" value="1"/>
</dbReference>
<dbReference type="GO" id="GO:0005886">
    <property type="term" value="C:plasma membrane"/>
    <property type="evidence" value="ECO:0007669"/>
    <property type="project" value="InterPro"/>
</dbReference>